<keyword evidence="2" id="KW-0067">ATP-binding</keyword>
<dbReference type="GO" id="GO:0004386">
    <property type="term" value="F:helicase activity"/>
    <property type="evidence" value="ECO:0007669"/>
    <property type="project" value="UniProtKB-KW"/>
</dbReference>
<dbReference type="PANTHER" id="PTHR45786">
    <property type="entry name" value="DNA BINDING PROTEIN-LIKE"/>
    <property type="match status" value="1"/>
</dbReference>
<gene>
    <name evidence="2" type="ORF">CDAR_609981</name>
</gene>
<protein>
    <submittedName>
        <fullName evidence="2">ATP-dependent DNA helicase</fullName>
    </submittedName>
</protein>
<keyword evidence="2" id="KW-0378">Hydrolase</keyword>
<keyword evidence="2" id="KW-0547">Nucleotide-binding</keyword>
<evidence type="ECO:0000313" key="3">
    <source>
        <dbReference type="Proteomes" id="UP001054837"/>
    </source>
</evidence>
<keyword evidence="3" id="KW-1185">Reference proteome</keyword>
<name>A0AAV4NHK0_9ARAC</name>
<proteinExistence type="predicted"/>
<comment type="caution">
    <text evidence="2">The sequence shown here is derived from an EMBL/GenBank/DDBJ whole genome shotgun (WGS) entry which is preliminary data.</text>
</comment>
<dbReference type="InterPro" id="IPR025476">
    <property type="entry name" value="Helitron_helicase-like"/>
</dbReference>
<keyword evidence="2" id="KW-0347">Helicase</keyword>
<dbReference type="EMBL" id="BPLQ01001670">
    <property type="protein sequence ID" value="GIX83790.1"/>
    <property type="molecule type" value="Genomic_DNA"/>
</dbReference>
<feature type="domain" description="Helitron helicase-like" evidence="1">
    <location>
        <begin position="3"/>
        <end position="95"/>
    </location>
</feature>
<dbReference type="PANTHER" id="PTHR45786:SF74">
    <property type="entry name" value="ATP-DEPENDENT DNA HELICASE"/>
    <property type="match status" value="1"/>
</dbReference>
<sequence length="169" mass="20055">MIRENEDNYILKCRQLFNQCFADMYAKIETERLILIRLKQVKLRSEDYFHLRDAFVNDCNTTNVGRLTILPSSYTGSPCHMHEYVQDTIPYVRHCYPIWNYGFMVMHEVSASLPCWIYSVEWQMRGLPHAHILIWLYNKITSNEIDDVICAEIPNAQVDRICMMLGRKI</sequence>
<dbReference type="Proteomes" id="UP001054837">
    <property type="component" value="Unassembled WGS sequence"/>
</dbReference>
<reference evidence="2 3" key="1">
    <citation type="submission" date="2021-06" db="EMBL/GenBank/DDBJ databases">
        <title>Caerostris darwini draft genome.</title>
        <authorList>
            <person name="Kono N."/>
            <person name="Arakawa K."/>
        </authorList>
    </citation>
    <scope>NUCLEOTIDE SEQUENCE [LARGE SCALE GENOMIC DNA]</scope>
</reference>
<organism evidence="2 3">
    <name type="scientific">Caerostris darwini</name>
    <dbReference type="NCBI Taxonomy" id="1538125"/>
    <lineage>
        <taxon>Eukaryota</taxon>
        <taxon>Metazoa</taxon>
        <taxon>Ecdysozoa</taxon>
        <taxon>Arthropoda</taxon>
        <taxon>Chelicerata</taxon>
        <taxon>Arachnida</taxon>
        <taxon>Araneae</taxon>
        <taxon>Araneomorphae</taxon>
        <taxon>Entelegynae</taxon>
        <taxon>Araneoidea</taxon>
        <taxon>Araneidae</taxon>
        <taxon>Caerostris</taxon>
    </lineage>
</organism>
<dbReference type="Pfam" id="PF14214">
    <property type="entry name" value="Helitron_like_N"/>
    <property type="match status" value="1"/>
</dbReference>
<evidence type="ECO:0000259" key="1">
    <source>
        <dbReference type="Pfam" id="PF14214"/>
    </source>
</evidence>
<dbReference type="AlphaFoldDB" id="A0AAV4NHK0"/>
<evidence type="ECO:0000313" key="2">
    <source>
        <dbReference type="EMBL" id="GIX83790.1"/>
    </source>
</evidence>
<accession>A0AAV4NHK0</accession>